<organism evidence="3">
    <name type="scientific">Micromonas pusilla (strain CCMP1545)</name>
    <name type="common">Picoplanktonic green alga</name>
    <dbReference type="NCBI Taxonomy" id="564608"/>
    <lineage>
        <taxon>Eukaryota</taxon>
        <taxon>Viridiplantae</taxon>
        <taxon>Chlorophyta</taxon>
        <taxon>Mamiellophyceae</taxon>
        <taxon>Mamiellales</taxon>
        <taxon>Mamiellaceae</taxon>
        <taxon>Micromonas</taxon>
    </lineage>
</organism>
<dbReference type="STRING" id="564608.C1MV57"/>
<dbReference type="GeneID" id="9684758"/>
<accession>C1MV57</accession>
<evidence type="ECO:0000256" key="1">
    <source>
        <dbReference type="SAM" id="MobiDB-lite"/>
    </source>
</evidence>
<keyword evidence="3" id="KW-1185">Reference proteome</keyword>
<feature type="compositionally biased region" description="Low complexity" evidence="1">
    <location>
        <begin position="48"/>
        <end position="64"/>
    </location>
</feature>
<protein>
    <submittedName>
        <fullName evidence="2">Predicted protein</fullName>
    </submittedName>
</protein>
<dbReference type="AlphaFoldDB" id="C1MV57"/>
<dbReference type="RefSeq" id="XP_003059608.1">
    <property type="nucleotide sequence ID" value="XM_003059562.1"/>
</dbReference>
<dbReference type="KEGG" id="mpp:MICPUCDRAFT_59061"/>
<dbReference type="EMBL" id="GG663740">
    <property type="protein sequence ID" value="EEH56740.1"/>
    <property type="molecule type" value="Genomic_DNA"/>
</dbReference>
<evidence type="ECO:0000313" key="3">
    <source>
        <dbReference type="Proteomes" id="UP000001876"/>
    </source>
</evidence>
<feature type="region of interest" description="Disordered" evidence="1">
    <location>
        <begin position="43"/>
        <end position="64"/>
    </location>
</feature>
<dbReference type="Proteomes" id="UP000001876">
    <property type="component" value="Unassembled WGS sequence"/>
</dbReference>
<sequence>MDVLEDAARVFAAARDALAPTAAAARATCDDARRACDDASARLRETTTRASSSSSSSSSSDGALDATADATLSLARALAERATSPAPDVLFAVVAGTHLELSRAADALHRCDATREDPSTVSHRVATACASRVVRRAPALVAIAASRVREIPGDETRRASCARAMTERCAVFARRHHAAYRAFREAVPARWRDGLDGSAVAPALSRPFAATLACAHEVSKDVERAIATSAEDGTSTDAAADGAALAETLANVVDALAHLEFARSPNPAYADVLRVVASSLGGDDALGVGCEASRRFMSTRMWPDARAELDARRGAGGGGVAWRDDPVLSTRTHLLLRLVPYARLPGGVGGGGGAINNGNNGNNGNGQREGVTGGELPIAVAACMTRCLRHPRATVTRSSHVAFASAFKRSPRAAEAHFPTYLTTALEAMPYEGATSTAMSDATSPRAPAATPTTHFIAAVGAATRGCLPGSSLPTFAARRCAARAAELDAATSDATSDAAATLRRLVFNLLSIVDHEHVEPLRAEAERALLRRVPSRTGPRTTASAWCTSILKDFSRRFSPPAPRFQSQHTSTPFNSASDAFERHPDVASYGTTLSAGGGDRAARLRAYDDLVAGIGTCGDYARKNASVAWALRLRSRL</sequence>
<name>C1MV57_MICPC</name>
<gene>
    <name evidence="2" type="ORF">MICPUCDRAFT_59061</name>
</gene>
<proteinExistence type="predicted"/>
<reference evidence="2 3" key="1">
    <citation type="journal article" date="2009" name="Science">
        <title>Green evolution and dynamic adaptations revealed by genomes of the marine picoeukaryotes Micromonas.</title>
        <authorList>
            <person name="Worden A.Z."/>
            <person name="Lee J.H."/>
            <person name="Mock T."/>
            <person name="Rouze P."/>
            <person name="Simmons M.P."/>
            <person name="Aerts A.L."/>
            <person name="Allen A.E."/>
            <person name="Cuvelier M.L."/>
            <person name="Derelle E."/>
            <person name="Everett M.V."/>
            <person name="Foulon E."/>
            <person name="Grimwood J."/>
            <person name="Gundlach H."/>
            <person name="Henrissat B."/>
            <person name="Napoli C."/>
            <person name="McDonald S.M."/>
            <person name="Parker M.S."/>
            <person name="Rombauts S."/>
            <person name="Salamov A."/>
            <person name="Von Dassow P."/>
            <person name="Badger J.H."/>
            <person name="Coutinho P.M."/>
            <person name="Demir E."/>
            <person name="Dubchak I."/>
            <person name="Gentemann C."/>
            <person name="Eikrem W."/>
            <person name="Gready J.E."/>
            <person name="John U."/>
            <person name="Lanier W."/>
            <person name="Lindquist E.A."/>
            <person name="Lucas S."/>
            <person name="Mayer K.F."/>
            <person name="Moreau H."/>
            <person name="Not F."/>
            <person name="Otillar R."/>
            <person name="Panaud O."/>
            <person name="Pangilinan J."/>
            <person name="Paulsen I."/>
            <person name="Piegu B."/>
            <person name="Poliakov A."/>
            <person name="Robbens S."/>
            <person name="Schmutz J."/>
            <person name="Toulza E."/>
            <person name="Wyss T."/>
            <person name="Zelensky A."/>
            <person name="Zhou K."/>
            <person name="Armbrust E.V."/>
            <person name="Bhattacharya D."/>
            <person name="Goodenough U.W."/>
            <person name="Van de Peer Y."/>
            <person name="Grigoriev I.V."/>
        </authorList>
    </citation>
    <scope>NUCLEOTIDE SEQUENCE [LARGE SCALE GENOMIC DNA]</scope>
    <source>
        <strain evidence="2 3">CCMP1545</strain>
    </source>
</reference>
<evidence type="ECO:0000313" key="2">
    <source>
        <dbReference type="EMBL" id="EEH56740.1"/>
    </source>
</evidence>